<dbReference type="Proteomes" id="UP000663722">
    <property type="component" value="Chromosome"/>
</dbReference>
<dbReference type="GO" id="GO:0016853">
    <property type="term" value="F:isomerase activity"/>
    <property type="evidence" value="ECO:0007669"/>
    <property type="project" value="UniProtKB-ARBA"/>
</dbReference>
<dbReference type="PANTHER" id="PTHR11820">
    <property type="entry name" value="ACYLPYRUVASE"/>
    <property type="match status" value="1"/>
</dbReference>
<dbReference type="InterPro" id="IPR036663">
    <property type="entry name" value="Fumarylacetoacetase_C_sf"/>
</dbReference>
<organism evidence="4 5">
    <name type="scientific">Desulfonema magnum</name>
    <dbReference type="NCBI Taxonomy" id="45655"/>
    <lineage>
        <taxon>Bacteria</taxon>
        <taxon>Pseudomonadati</taxon>
        <taxon>Thermodesulfobacteriota</taxon>
        <taxon>Desulfobacteria</taxon>
        <taxon>Desulfobacterales</taxon>
        <taxon>Desulfococcaceae</taxon>
        <taxon>Desulfonema</taxon>
    </lineage>
</organism>
<evidence type="ECO:0000313" key="5">
    <source>
        <dbReference type="Proteomes" id="UP000663722"/>
    </source>
</evidence>
<dbReference type="SUPFAM" id="SSF56529">
    <property type="entry name" value="FAH"/>
    <property type="match status" value="1"/>
</dbReference>
<dbReference type="EMBL" id="CP061800">
    <property type="protein sequence ID" value="QTA93085.1"/>
    <property type="molecule type" value="Genomic_DNA"/>
</dbReference>
<dbReference type="AlphaFoldDB" id="A0A975BXP4"/>
<accession>A0A975BXP4</accession>
<keyword evidence="2" id="KW-0479">Metal-binding</keyword>
<dbReference type="Pfam" id="PF01557">
    <property type="entry name" value="FAA_hydrolase"/>
    <property type="match status" value="1"/>
</dbReference>
<name>A0A975BXP4_9BACT</name>
<sequence>MRIIRFLDENNNECYGYNYHDDIATPLKGELFGGQQAEDTGPEVRVKKLLAPLQPTAILCIGLNYRQHAKETGIKLPDYPVLFMKNPAAVTHPGDPVVLPPSCLEPPQVDYEAELVVVIGKPAKDVSAKDALDYVLGYTAANDVSARRWQKHAGGGQWVRGKSFDTFCPLGPELVTADEIPDPQTLRLRCILNNEVMQDSNTSDMIFSVAELIEFLSESTTLLPGTVILTGTPSGVGFVREPPVYLKSGDVVEISVEGIGSLSNPVA</sequence>
<evidence type="ECO:0000259" key="3">
    <source>
        <dbReference type="Pfam" id="PF01557"/>
    </source>
</evidence>
<dbReference type="GO" id="GO:0019752">
    <property type="term" value="P:carboxylic acid metabolic process"/>
    <property type="evidence" value="ECO:0007669"/>
    <property type="project" value="UniProtKB-ARBA"/>
</dbReference>
<gene>
    <name evidence="4" type="ORF">dnm_091820</name>
</gene>
<evidence type="ECO:0000256" key="2">
    <source>
        <dbReference type="ARBA" id="ARBA00022723"/>
    </source>
</evidence>
<reference evidence="4" key="1">
    <citation type="journal article" date="2021" name="Microb. Physiol.">
        <title>Proteogenomic Insights into the Physiology of Marine, Sulfate-Reducing, Filamentous Desulfonema limicola and Desulfonema magnum.</title>
        <authorList>
            <person name="Schnaars V."/>
            <person name="Wohlbrand L."/>
            <person name="Scheve S."/>
            <person name="Hinrichs C."/>
            <person name="Reinhardt R."/>
            <person name="Rabus R."/>
        </authorList>
    </citation>
    <scope>NUCLEOTIDE SEQUENCE</scope>
    <source>
        <strain evidence="4">4be13</strain>
    </source>
</reference>
<dbReference type="KEGG" id="dmm:dnm_091820"/>
<keyword evidence="4" id="KW-0378">Hydrolase</keyword>
<feature type="domain" description="Fumarylacetoacetase-like C-terminal" evidence="3">
    <location>
        <begin position="58"/>
        <end position="266"/>
    </location>
</feature>
<proteinExistence type="inferred from homology"/>
<dbReference type="FunFam" id="3.90.850.10:FF:000002">
    <property type="entry name" value="2-hydroxyhepta-2,4-diene-1,7-dioate isomerase"/>
    <property type="match status" value="1"/>
</dbReference>
<evidence type="ECO:0000256" key="1">
    <source>
        <dbReference type="ARBA" id="ARBA00010211"/>
    </source>
</evidence>
<protein>
    <submittedName>
        <fullName evidence="4">Fumarylacetoacetate hydrolase domain-containing protein</fullName>
    </submittedName>
</protein>
<dbReference type="Gene3D" id="3.90.850.10">
    <property type="entry name" value="Fumarylacetoacetase-like, C-terminal domain"/>
    <property type="match status" value="1"/>
</dbReference>
<dbReference type="GO" id="GO:0016787">
    <property type="term" value="F:hydrolase activity"/>
    <property type="evidence" value="ECO:0007669"/>
    <property type="project" value="UniProtKB-KW"/>
</dbReference>
<dbReference type="GO" id="GO:0046872">
    <property type="term" value="F:metal ion binding"/>
    <property type="evidence" value="ECO:0007669"/>
    <property type="project" value="UniProtKB-KW"/>
</dbReference>
<comment type="similarity">
    <text evidence="1">Belongs to the FAH family.</text>
</comment>
<dbReference type="InterPro" id="IPR011234">
    <property type="entry name" value="Fumarylacetoacetase-like_C"/>
</dbReference>
<evidence type="ECO:0000313" key="4">
    <source>
        <dbReference type="EMBL" id="QTA93085.1"/>
    </source>
</evidence>
<dbReference type="RefSeq" id="WP_207680185.1">
    <property type="nucleotide sequence ID" value="NZ_CP061800.1"/>
</dbReference>
<keyword evidence="5" id="KW-1185">Reference proteome</keyword>